<evidence type="ECO:0000256" key="2">
    <source>
        <dbReference type="ARBA" id="ARBA00022525"/>
    </source>
</evidence>
<dbReference type="InterPro" id="IPR049892">
    <property type="entry name" value="AA9"/>
</dbReference>
<dbReference type="GO" id="GO:0005576">
    <property type="term" value="C:extracellular region"/>
    <property type="evidence" value="ECO:0007669"/>
    <property type="project" value="UniProtKB-SubCell"/>
</dbReference>
<evidence type="ECO:0000256" key="10">
    <source>
        <dbReference type="SAM" id="SignalP"/>
    </source>
</evidence>
<dbReference type="AlphaFoldDB" id="A0A067NCM0"/>
<dbReference type="GO" id="GO:0030245">
    <property type="term" value="P:cellulose catabolic process"/>
    <property type="evidence" value="ECO:0007669"/>
    <property type="project" value="UniProtKB-UniRule"/>
</dbReference>
<dbReference type="GO" id="GO:0030248">
    <property type="term" value="F:cellulose binding"/>
    <property type="evidence" value="ECO:0007669"/>
    <property type="project" value="UniProtKB-UniRule"/>
</dbReference>
<organism evidence="12 13">
    <name type="scientific">Botryobasidium botryosum (strain FD-172 SS1)</name>
    <dbReference type="NCBI Taxonomy" id="930990"/>
    <lineage>
        <taxon>Eukaryota</taxon>
        <taxon>Fungi</taxon>
        <taxon>Dikarya</taxon>
        <taxon>Basidiomycota</taxon>
        <taxon>Agaricomycotina</taxon>
        <taxon>Agaricomycetes</taxon>
        <taxon>Cantharellales</taxon>
        <taxon>Botryobasidiaceae</taxon>
        <taxon>Botryobasidium</taxon>
    </lineage>
</organism>
<dbReference type="Pfam" id="PF03443">
    <property type="entry name" value="AA9"/>
    <property type="match status" value="1"/>
</dbReference>
<dbReference type="PANTHER" id="PTHR33353:SF17">
    <property type="entry name" value="ENDO-BETA-1,4-GLUCANASE D"/>
    <property type="match status" value="1"/>
</dbReference>
<feature type="chain" id="PRO_5001642035" description="AA9 family lytic polysaccharide monooxygenase" evidence="10">
    <location>
        <begin position="19"/>
        <end position="392"/>
    </location>
</feature>
<sequence>MKYLSFVAIASLISSAHAHTYVWSVWVNGVDQGTGVGIREPAYNGPPLSGSNPFGQGSGFSNGPVRDINSIDLRCNVLGDIPDPNTIKVKPGDVVTAEWHHETRANSDDIIDGSHKGAGLVYISPDPPTQNTWVKIQEEGNTIFLLKRTQPIAFNFKSDYPGENPKGTWYVTGKHSTRKGKQDVQIPSGLAPGFYLLRFELLTLHEAEVSHADVPNRGLQFYVSCVQIEVTGSGTTKLPAGVSFPGAYSYSDPGIIYNVYYQPVGSPLYQIPGPAVWSGAAPSPAAPKYGEVKGVTTAQRWSTWIGSGFSTATAATSLTIVSGTATVTKAYKANWPSTYVTPTTPVPPTSSPTTSTTVPSTTHPNATSTTTKAPTTTTTSIPSGQVPTVSHN</sequence>
<comment type="domain">
    <text evidence="8">Has a modular structure: an endo-beta-1,4-glucanase catalytic module at the N-terminus, a linker rich in serines and threonines, and a C-terminal carbohydrate-binding module (CBM).</text>
</comment>
<feature type="compositionally biased region" description="Low complexity" evidence="9">
    <location>
        <begin position="351"/>
        <end position="380"/>
    </location>
</feature>
<dbReference type="GO" id="GO:0008810">
    <property type="term" value="F:cellulase activity"/>
    <property type="evidence" value="ECO:0007669"/>
    <property type="project" value="UniProtKB-UniRule"/>
</dbReference>
<comment type="subcellular location">
    <subcellularLocation>
        <location evidence="1 8">Secreted</location>
    </subcellularLocation>
</comment>
<dbReference type="InParanoid" id="A0A067NCM0"/>
<keyword evidence="3 8" id="KW-0136">Cellulose degradation</keyword>
<name>A0A067NCM0_BOTB1</name>
<evidence type="ECO:0000256" key="7">
    <source>
        <dbReference type="ARBA" id="ARBA00044502"/>
    </source>
</evidence>
<feature type="domain" description="Auxiliary Activity family 9 catalytic" evidence="11">
    <location>
        <begin position="19"/>
        <end position="263"/>
    </location>
</feature>
<evidence type="ECO:0000256" key="3">
    <source>
        <dbReference type="ARBA" id="ARBA00023001"/>
    </source>
</evidence>
<keyword evidence="13" id="KW-1185">Reference proteome</keyword>
<evidence type="ECO:0000256" key="1">
    <source>
        <dbReference type="ARBA" id="ARBA00004613"/>
    </source>
</evidence>
<dbReference type="EC" id="1.14.99.56" evidence="8"/>
<proteinExistence type="inferred from homology"/>
<dbReference type="OrthoDB" id="4849160at2759"/>
<keyword evidence="2 8" id="KW-0964">Secreted</keyword>
<protein>
    <recommendedName>
        <fullName evidence="8">AA9 family lytic polysaccharide monooxygenase</fullName>
        <ecNumber evidence="8">1.14.99.56</ecNumber>
    </recommendedName>
    <alternativeName>
        <fullName evidence="8">Endo-beta-1,4-glucanase</fullName>
    </alternativeName>
    <alternativeName>
        <fullName evidence="8">Glycosyl hydrolase 61 family protein</fullName>
    </alternativeName>
</protein>
<feature type="region of interest" description="Disordered" evidence="9">
    <location>
        <begin position="338"/>
        <end position="392"/>
    </location>
</feature>
<dbReference type="Gene3D" id="2.70.50.70">
    <property type="match status" value="1"/>
</dbReference>
<dbReference type="HOGENOM" id="CLU_031730_0_0_1"/>
<evidence type="ECO:0000256" key="9">
    <source>
        <dbReference type="SAM" id="MobiDB-lite"/>
    </source>
</evidence>
<keyword evidence="4 8" id="KW-1015">Disulfide bond</keyword>
<dbReference type="InterPro" id="IPR005103">
    <property type="entry name" value="AA9_LPMO"/>
</dbReference>
<keyword evidence="5 8" id="KW-0119">Carbohydrate metabolism</keyword>
<comment type="function">
    <text evidence="8">Lytic polysaccharide monooxygenase (LMPO) that depolymerizes crystalline and amorphous polysaccharides via the oxidation of scissile alpha- or beta-(1-4)-glycosidic bonds, yielding C1 and/or C4 oxidation products. Catalysis by LPMOs requires the reduction of the active-site copper from Cu(II) to Cu(I) by a reducing agent and H(2)O(2) or O(2) as a cosubstrate.</text>
</comment>
<evidence type="ECO:0000256" key="5">
    <source>
        <dbReference type="ARBA" id="ARBA00023277"/>
    </source>
</evidence>
<feature type="compositionally biased region" description="Polar residues" evidence="9">
    <location>
        <begin position="381"/>
        <end position="392"/>
    </location>
</feature>
<dbReference type="Proteomes" id="UP000027195">
    <property type="component" value="Unassembled WGS sequence"/>
</dbReference>
<evidence type="ECO:0000256" key="6">
    <source>
        <dbReference type="ARBA" id="ARBA00023326"/>
    </source>
</evidence>
<keyword evidence="6 8" id="KW-0624">Polysaccharide degradation</keyword>
<comment type="catalytic activity">
    <reaction evidence="8">
        <text>[(1-&gt;4)-beta-D-glucosyl]n+m + reduced acceptor + O2 = 4-dehydro-beta-D-glucosyl-[(1-&gt;4)-beta-D-glucosyl]n-1 + [(1-&gt;4)-beta-D-glucosyl]m + acceptor + H2O.</text>
        <dbReference type="EC" id="1.14.99.56"/>
    </reaction>
</comment>
<evidence type="ECO:0000256" key="4">
    <source>
        <dbReference type="ARBA" id="ARBA00023157"/>
    </source>
</evidence>
<reference evidence="13" key="1">
    <citation type="journal article" date="2014" name="Proc. Natl. Acad. Sci. U.S.A.">
        <title>Extensive sampling of basidiomycete genomes demonstrates inadequacy of the white-rot/brown-rot paradigm for wood decay fungi.</title>
        <authorList>
            <person name="Riley R."/>
            <person name="Salamov A.A."/>
            <person name="Brown D.W."/>
            <person name="Nagy L.G."/>
            <person name="Floudas D."/>
            <person name="Held B.W."/>
            <person name="Levasseur A."/>
            <person name="Lombard V."/>
            <person name="Morin E."/>
            <person name="Otillar R."/>
            <person name="Lindquist E.A."/>
            <person name="Sun H."/>
            <person name="LaButti K.M."/>
            <person name="Schmutz J."/>
            <person name="Jabbour D."/>
            <person name="Luo H."/>
            <person name="Baker S.E."/>
            <person name="Pisabarro A.G."/>
            <person name="Walton J.D."/>
            <person name="Blanchette R.A."/>
            <person name="Henrissat B."/>
            <person name="Martin F."/>
            <person name="Cullen D."/>
            <person name="Hibbett D.S."/>
            <person name="Grigoriev I.V."/>
        </authorList>
    </citation>
    <scope>NUCLEOTIDE SEQUENCE [LARGE SCALE GENOMIC DNA]</scope>
    <source>
        <strain evidence="13">FD-172 SS1</strain>
    </source>
</reference>
<evidence type="ECO:0000313" key="12">
    <source>
        <dbReference type="EMBL" id="KDQ21541.1"/>
    </source>
</evidence>
<gene>
    <name evidence="12" type="ORF">BOTBODRAFT_25978</name>
</gene>
<evidence type="ECO:0000313" key="13">
    <source>
        <dbReference type="Proteomes" id="UP000027195"/>
    </source>
</evidence>
<evidence type="ECO:0000256" key="8">
    <source>
        <dbReference type="RuleBase" id="RU368122"/>
    </source>
</evidence>
<comment type="similarity">
    <text evidence="7">Belongs to the polysaccharide monooxygenase AA9 family.</text>
</comment>
<evidence type="ECO:0000259" key="11">
    <source>
        <dbReference type="Pfam" id="PF03443"/>
    </source>
</evidence>
<keyword evidence="10" id="KW-0732">Signal</keyword>
<dbReference type="PANTHER" id="PTHR33353">
    <property type="entry name" value="PUTATIVE (AFU_ORTHOLOGUE AFUA_1G12560)-RELATED"/>
    <property type="match status" value="1"/>
</dbReference>
<dbReference type="CDD" id="cd21175">
    <property type="entry name" value="LPMO_AA9"/>
    <property type="match status" value="1"/>
</dbReference>
<keyword evidence="12" id="KW-0378">Hydrolase</keyword>
<dbReference type="EMBL" id="KL198016">
    <property type="protein sequence ID" value="KDQ21541.1"/>
    <property type="molecule type" value="Genomic_DNA"/>
</dbReference>
<feature type="signal peptide" evidence="10">
    <location>
        <begin position="1"/>
        <end position="18"/>
    </location>
</feature>
<accession>A0A067NCM0</accession>